<keyword evidence="2" id="KW-0680">Restriction system</keyword>
<name>A0ABX2EAI7_9BURK</name>
<evidence type="ECO:0000259" key="5">
    <source>
        <dbReference type="Pfam" id="PF01420"/>
    </source>
</evidence>
<evidence type="ECO:0000313" key="7">
    <source>
        <dbReference type="Proteomes" id="UP000737171"/>
    </source>
</evidence>
<dbReference type="Proteomes" id="UP000737171">
    <property type="component" value="Unassembled WGS sequence"/>
</dbReference>
<comment type="caution">
    <text evidence="6">The sequence shown here is derived from an EMBL/GenBank/DDBJ whole genome shotgun (WGS) entry which is preliminary data.</text>
</comment>
<feature type="region of interest" description="Disordered" evidence="4">
    <location>
        <begin position="475"/>
        <end position="497"/>
    </location>
</feature>
<comment type="similarity">
    <text evidence="1">Belongs to the type-I restriction system S methylase family.</text>
</comment>
<evidence type="ECO:0000256" key="1">
    <source>
        <dbReference type="ARBA" id="ARBA00010923"/>
    </source>
</evidence>
<dbReference type="RefSeq" id="WP_173119629.1">
    <property type="nucleotide sequence ID" value="NZ_JABRWJ010000001.1"/>
</dbReference>
<evidence type="ECO:0000256" key="2">
    <source>
        <dbReference type="ARBA" id="ARBA00022747"/>
    </source>
</evidence>
<dbReference type="InterPro" id="IPR051212">
    <property type="entry name" value="Type-I_RE_S_subunit"/>
</dbReference>
<keyword evidence="6" id="KW-0540">Nuclease</keyword>
<feature type="compositionally biased region" description="Low complexity" evidence="4">
    <location>
        <begin position="476"/>
        <end position="485"/>
    </location>
</feature>
<proteinExistence type="inferred from homology"/>
<protein>
    <submittedName>
        <fullName evidence="6">Restriction endonuclease subunit S</fullName>
    </submittedName>
</protein>
<dbReference type="EMBL" id="JABRWJ010000001">
    <property type="protein sequence ID" value="NRF65516.1"/>
    <property type="molecule type" value="Genomic_DNA"/>
</dbReference>
<keyword evidence="6" id="KW-0378">Hydrolase</keyword>
<gene>
    <name evidence="6" type="ORF">HLB44_00830</name>
</gene>
<reference evidence="6 7" key="1">
    <citation type="submission" date="2020-05" db="EMBL/GenBank/DDBJ databases">
        <title>Aquincola sp. isolate from soil.</title>
        <authorList>
            <person name="Han J."/>
            <person name="Kim D.-U."/>
        </authorList>
    </citation>
    <scope>NUCLEOTIDE SEQUENCE [LARGE SCALE GENOMIC DNA]</scope>
    <source>
        <strain evidence="6 7">S2</strain>
    </source>
</reference>
<evidence type="ECO:0000256" key="3">
    <source>
        <dbReference type="ARBA" id="ARBA00023125"/>
    </source>
</evidence>
<feature type="compositionally biased region" description="Basic residues" evidence="4">
    <location>
        <begin position="486"/>
        <end position="497"/>
    </location>
</feature>
<dbReference type="CDD" id="cd17252">
    <property type="entry name" value="RMtype1_S_EcoKI-TRD1-CR1_like"/>
    <property type="match status" value="1"/>
</dbReference>
<organism evidence="6 7">
    <name type="scientific">Pseudaquabacterium terrae</name>
    <dbReference type="NCBI Taxonomy" id="2732868"/>
    <lineage>
        <taxon>Bacteria</taxon>
        <taxon>Pseudomonadati</taxon>
        <taxon>Pseudomonadota</taxon>
        <taxon>Betaproteobacteria</taxon>
        <taxon>Burkholderiales</taxon>
        <taxon>Sphaerotilaceae</taxon>
        <taxon>Pseudaquabacterium</taxon>
    </lineage>
</organism>
<accession>A0ABX2EAI7</accession>
<dbReference type="Pfam" id="PF01420">
    <property type="entry name" value="Methylase_S"/>
    <property type="match status" value="1"/>
</dbReference>
<dbReference type="InterPro" id="IPR044946">
    <property type="entry name" value="Restrct_endonuc_typeI_TRD_sf"/>
</dbReference>
<dbReference type="SUPFAM" id="SSF116734">
    <property type="entry name" value="DNA methylase specificity domain"/>
    <property type="match status" value="2"/>
</dbReference>
<sequence length="497" mass="53958">MSSVDVPLEQLVDVVRGVSFPTTAKRKEAAPGLIACLRTTNVQESVEWEDLLHIDESYVRTPEQFVRAGDILISMSNSLDLVGKCALVTQMPRQATFGTFIAVVRPKAGVNPRYVFHAMRSPAFRAHIRNAASTTTNISNINASKLVAATVPLFGSSNCDAIASRVEGLFSEIDEGERALERVQKLVERYRRSVLKAAVTGELTRMWRTQHLHATEPSGTLLEQVLQMRRRALGASARQPTAPAHANVPGLEELPEGWCWATLDQLTTLVTSGSRGWKDLYSETGATFIRAQNIKHDRLELDDVAFVNLEGVSDGLRTKVTRDDILITITGANVTKAARIDIDLADAYVSQHVALVRPVIPALSRYLYYWTVSSANGRAQLVEAAYGAGKPGLSLEDLRSVVVPLPPLSEQLHIAEVVDVELSRLAALSAQYETSAGAAAVLRQAVLKAAFSGQLVPQDPTDEPASALLARLAEQAADTSATTPRRAPRTRSKVITA</sequence>
<keyword evidence="7" id="KW-1185">Reference proteome</keyword>
<evidence type="ECO:0000313" key="6">
    <source>
        <dbReference type="EMBL" id="NRF65516.1"/>
    </source>
</evidence>
<keyword evidence="6" id="KW-0255">Endonuclease</keyword>
<keyword evidence="3" id="KW-0238">DNA-binding</keyword>
<feature type="domain" description="Type I restriction modification DNA specificity" evidence="5">
    <location>
        <begin position="287"/>
        <end position="419"/>
    </location>
</feature>
<dbReference type="GO" id="GO:0004519">
    <property type="term" value="F:endonuclease activity"/>
    <property type="evidence" value="ECO:0007669"/>
    <property type="project" value="UniProtKB-KW"/>
</dbReference>
<dbReference type="PANTHER" id="PTHR43140">
    <property type="entry name" value="TYPE-1 RESTRICTION ENZYME ECOKI SPECIFICITY PROTEIN"/>
    <property type="match status" value="1"/>
</dbReference>
<dbReference type="Gene3D" id="3.90.220.20">
    <property type="entry name" value="DNA methylase specificity domains"/>
    <property type="match status" value="2"/>
</dbReference>
<dbReference type="PANTHER" id="PTHR43140:SF1">
    <property type="entry name" value="TYPE I RESTRICTION ENZYME ECOKI SPECIFICITY SUBUNIT"/>
    <property type="match status" value="1"/>
</dbReference>
<dbReference type="InterPro" id="IPR000055">
    <property type="entry name" value="Restrct_endonuc_typeI_TRD"/>
</dbReference>
<evidence type="ECO:0000256" key="4">
    <source>
        <dbReference type="SAM" id="MobiDB-lite"/>
    </source>
</evidence>